<keyword evidence="1" id="KW-0732">Signal</keyword>
<evidence type="ECO:0000313" key="2">
    <source>
        <dbReference type="EMBL" id="MDA7086980.1"/>
    </source>
</evidence>
<evidence type="ECO:0000313" key="3">
    <source>
        <dbReference type="Proteomes" id="UP001212042"/>
    </source>
</evidence>
<dbReference type="EMBL" id="JAQJZJ010000004">
    <property type="protein sequence ID" value="MDA7086980.1"/>
    <property type="molecule type" value="Genomic_DNA"/>
</dbReference>
<keyword evidence="3" id="KW-1185">Reference proteome</keyword>
<dbReference type="Proteomes" id="UP001212042">
    <property type="component" value="Unassembled WGS sequence"/>
</dbReference>
<comment type="caution">
    <text evidence="2">The sequence shown here is derived from an EMBL/GenBank/DDBJ whole genome shotgun (WGS) entry which is preliminary data.</text>
</comment>
<dbReference type="RefSeq" id="WP_271347870.1">
    <property type="nucleotide sequence ID" value="NZ_JAQJZJ010000004.1"/>
</dbReference>
<evidence type="ECO:0000256" key="1">
    <source>
        <dbReference type="SAM" id="SignalP"/>
    </source>
</evidence>
<feature type="chain" id="PRO_5045957737" description="DUF2059 domain-containing protein" evidence="1">
    <location>
        <begin position="18"/>
        <end position="250"/>
    </location>
</feature>
<evidence type="ECO:0008006" key="4">
    <source>
        <dbReference type="Google" id="ProtNLM"/>
    </source>
</evidence>
<proteinExistence type="predicted"/>
<sequence>MRLSFIALLLISNLAHAAPASVDAFAPVFELAGIRLLCEQSAPLLRRGLSERQQAQLGEAFAADALCLDLAKQLADRFDQAQLRQIQRLLGSPIAKRFSAVERAVGADGGEALTRYRVQLAQRPPRQDRMVLVRRLDAAAHTTSLAGLLRYEVGKTQALLALMARGETLDEQAMSEQTAGQASALMTSSAAAVESFMLYAYRQMPSAQLAEYTMLYEQPVVVQLLEGCTELLPGLFAERRTALRKAAAKR</sequence>
<reference evidence="2 3" key="1">
    <citation type="submission" date="2023-01" db="EMBL/GenBank/DDBJ databases">
        <title>Pseudomonas SA3-5T sp. nov., isolated from tidal flat sediment.</title>
        <authorList>
            <person name="Kim H.S."/>
            <person name="Kim J.-S."/>
            <person name="Suh M.K."/>
            <person name="Eom M.K."/>
            <person name="Lee J.-S."/>
        </authorList>
    </citation>
    <scope>NUCLEOTIDE SEQUENCE [LARGE SCALE GENOMIC DNA]</scope>
    <source>
        <strain evidence="2 3">SA3-5</strain>
    </source>
</reference>
<gene>
    <name evidence="2" type="ORF">PH586_11350</name>
</gene>
<feature type="signal peptide" evidence="1">
    <location>
        <begin position="1"/>
        <end position="17"/>
    </location>
</feature>
<accession>A0ABT4XFJ0</accession>
<protein>
    <recommendedName>
        <fullName evidence="4">DUF2059 domain-containing protein</fullName>
    </recommendedName>
</protein>
<name>A0ABT4XFJ0_9PSED</name>
<organism evidence="2 3">
    <name type="scientific">Pseudomonas aestuarii</name>
    <dbReference type="NCBI Taxonomy" id="3018340"/>
    <lineage>
        <taxon>Bacteria</taxon>
        <taxon>Pseudomonadati</taxon>
        <taxon>Pseudomonadota</taxon>
        <taxon>Gammaproteobacteria</taxon>
        <taxon>Pseudomonadales</taxon>
        <taxon>Pseudomonadaceae</taxon>
        <taxon>Pseudomonas</taxon>
    </lineage>
</organism>